<dbReference type="PROSITE" id="PS00994">
    <property type="entry name" value="FHIPEP"/>
    <property type="match status" value="1"/>
</dbReference>
<dbReference type="Pfam" id="PF00771">
    <property type="entry name" value="FHIPEP"/>
    <property type="match status" value="1"/>
</dbReference>
<name>A0ABS5ERL3_9PROT</name>
<evidence type="ECO:0000256" key="9">
    <source>
        <dbReference type="SAM" id="Phobius"/>
    </source>
</evidence>
<gene>
    <name evidence="10" type="ORF">GXW71_01040</name>
</gene>
<evidence type="ECO:0000256" key="2">
    <source>
        <dbReference type="ARBA" id="ARBA00008835"/>
    </source>
</evidence>
<sequence length="692" mass="72814">MLGRTLARLPFRSDLAVAALLLATVAMMVVPLPTIAVDALLTISISGAVLLLMVAFYLRTPVEFSTLPAVILVMTVFRLALSIATTRLVLLQADAGDIVRTFGEFVVGGNVVVGLVIFLIITVVQFVVITKGAERVAEVAARFTLDALPGKQMAIDADLRSGDIDQQEARRRRRGLERESQLYGAMDGAMKFVKGDAIAGLVIIVVNLIGGLAVGVMQHGMSIGAAGRTYAVLTVGDGLVAQIPALFVAITAGIVVTRVATAEADGTDSLGAEIVGQVMGDARALWLAAAAAALLGLVPGFPVVLFLALAAGFALLARRAGRAPAIALAKAEQEALAIVTPEVSRIRLLLSPGLAAALPRERLRDALAAAVNEAADALGVSVPTVLPIASNALEGERFRLEIDGVPVAEGVLPPDAVLLRDDPEHAELAGVALIRAEPLPGQQGFWASRADASRLAASGVGHAVPEQALAMCVAAVLRAQAAQFVGIQETRALLARLESEYGDLIRETLRVVPLQRIAEVLRRLLEEGIAVRNLRGLLESLLEHGEREQDVAALSEAVRAGLRRQICHRHADHNRIIAAFMMDADAEETIRSAVRTTPAGTFLALPEGVTAALAERLRMELAASRGPAPVMLCSLDIRRHVRTLLANNGADVAVISYQDLSPDFTVQPLGTIHLPGGMAARARGPQPERAVA</sequence>
<dbReference type="RefSeq" id="WP_211850506.1">
    <property type="nucleotide sequence ID" value="NZ_JAAGBB010000001.1"/>
</dbReference>
<organism evidence="10 11">
    <name type="scientific">Plastoroseomonas hellenica</name>
    <dbReference type="NCBI Taxonomy" id="2687306"/>
    <lineage>
        <taxon>Bacteria</taxon>
        <taxon>Pseudomonadati</taxon>
        <taxon>Pseudomonadota</taxon>
        <taxon>Alphaproteobacteria</taxon>
        <taxon>Acetobacterales</taxon>
        <taxon>Acetobacteraceae</taxon>
        <taxon>Plastoroseomonas</taxon>
    </lineage>
</organism>
<proteinExistence type="inferred from homology"/>
<dbReference type="NCBIfam" id="TIGR01399">
    <property type="entry name" value="hrcV"/>
    <property type="match status" value="1"/>
</dbReference>
<feature type="transmembrane region" description="Helical" evidence="9">
    <location>
        <begin position="102"/>
        <end position="128"/>
    </location>
</feature>
<evidence type="ECO:0000256" key="1">
    <source>
        <dbReference type="ARBA" id="ARBA00004429"/>
    </source>
</evidence>
<evidence type="ECO:0000256" key="8">
    <source>
        <dbReference type="ARBA" id="ARBA00023136"/>
    </source>
</evidence>
<keyword evidence="3" id="KW-0813">Transport</keyword>
<evidence type="ECO:0000256" key="6">
    <source>
        <dbReference type="ARBA" id="ARBA00022692"/>
    </source>
</evidence>
<dbReference type="Gene3D" id="3.40.30.60">
    <property type="entry name" value="FHIPEP family, domain 1"/>
    <property type="match status" value="1"/>
</dbReference>
<dbReference type="PIRSF" id="PIRSF005419">
    <property type="entry name" value="FlhA"/>
    <property type="match status" value="1"/>
</dbReference>
<comment type="similarity">
    <text evidence="2">Belongs to the FHIPEP (flagella/HR/invasion proteins export pore) family.</text>
</comment>
<dbReference type="Gene3D" id="3.40.50.12790">
    <property type="entry name" value="FHIPEP family, domain 4"/>
    <property type="match status" value="1"/>
</dbReference>
<keyword evidence="8 9" id="KW-0472">Membrane</keyword>
<keyword evidence="5" id="KW-0997">Cell inner membrane</keyword>
<dbReference type="PANTHER" id="PTHR30161">
    <property type="entry name" value="FLAGELLAR EXPORT PROTEIN, MEMBRANE FLHA SUBUNIT-RELATED"/>
    <property type="match status" value="1"/>
</dbReference>
<evidence type="ECO:0000313" key="10">
    <source>
        <dbReference type="EMBL" id="MBR0662928.1"/>
    </source>
</evidence>
<dbReference type="InterPro" id="IPR025505">
    <property type="entry name" value="FHIPEP_CS"/>
</dbReference>
<dbReference type="InterPro" id="IPR042196">
    <property type="entry name" value="FHIPEP_4"/>
</dbReference>
<evidence type="ECO:0000256" key="4">
    <source>
        <dbReference type="ARBA" id="ARBA00022475"/>
    </source>
</evidence>
<feature type="transmembrane region" description="Helical" evidence="9">
    <location>
        <begin position="229"/>
        <end position="256"/>
    </location>
</feature>
<comment type="subcellular location">
    <subcellularLocation>
        <location evidence="1">Cell inner membrane</location>
        <topology evidence="1">Multi-pass membrane protein</topology>
    </subcellularLocation>
</comment>
<dbReference type="InterPro" id="IPR001712">
    <property type="entry name" value="T3SS_FHIPEP"/>
</dbReference>
<dbReference type="EMBL" id="JAAGBB010000001">
    <property type="protein sequence ID" value="MBR0662928.1"/>
    <property type="molecule type" value="Genomic_DNA"/>
</dbReference>
<dbReference type="Gene3D" id="1.10.8.540">
    <property type="entry name" value="FHIPEP family, domain 3"/>
    <property type="match status" value="1"/>
</dbReference>
<keyword evidence="4" id="KW-1003">Cell membrane</keyword>
<evidence type="ECO:0000256" key="3">
    <source>
        <dbReference type="ARBA" id="ARBA00022448"/>
    </source>
</evidence>
<feature type="transmembrane region" description="Helical" evidence="9">
    <location>
        <begin position="70"/>
        <end position="90"/>
    </location>
</feature>
<accession>A0ABS5ERL3</accession>
<evidence type="ECO:0000256" key="5">
    <source>
        <dbReference type="ARBA" id="ARBA00022519"/>
    </source>
</evidence>
<feature type="transmembrane region" description="Helical" evidence="9">
    <location>
        <begin position="39"/>
        <end position="58"/>
    </location>
</feature>
<feature type="transmembrane region" description="Helical" evidence="9">
    <location>
        <begin position="15"/>
        <end position="32"/>
    </location>
</feature>
<protein>
    <submittedName>
        <fullName evidence="10">EscV/YscV/HrcV family type III secretion system export apparatus protein</fullName>
    </submittedName>
</protein>
<feature type="transmembrane region" description="Helical" evidence="9">
    <location>
        <begin position="284"/>
        <end position="317"/>
    </location>
</feature>
<comment type="caution">
    <text evidence="10">The sequence shown here is derived from an EMBL/GenBank/DDBJ whole genome shotgun (WGS) entry which is preliminary data.</text>
</comment>
<dbReference type="InterPro" id="IPR006302">
    <property type="entry name" value="T3SS_HrcV"/>
</dbReference>
<dbReference type="PRINTS" id="PR00949">
    <property type="entry name" value="TYPE3IMAPROT"/>
</dbReference>
<dbReference type="InterPro" id="IPR042194">
    <property type="entry name" value="FHIPEP_1"/>
</dbReference>
<keyword evidence="11" id="KW-1185">Reference proteome</keyword>
<keyword evidence="7 9" id="KW-1133">Transmembrane helix</keyword>
<dbReference type="InterPro" id="IPR042193">
    <property type="entry name" value="FHIPEP_3"/>
</dbReference>
<reference evidence="11" key="1">
    <citation type="journal article" date="2021" name="Syst. Appl. Microbiol.">
        <title>Roseomonas hellenica sp. nov., isolated from roots of wild-growing Alkanna tinctoria.</title>
        <authorList>
            <person name="Rat A."/>
            <person name="Naranjo H.D."/>
            <person name="Lebbe L."/>
            <person name="Cnockaert M."/>
            <person name="Krigas N."/>
            <person name="Grigoriadou K."/>
            <person name="Maloupa E."/>
            <person name="Willems A."/>
        </authorList>
    </citation>
    <scope>NUCLEOTIDE SEQUENCE [LARGE SCALE GENOMIC DNA]</scope>
    <source>
        <strain evidence="11">LMG 31523</strain>
    </source>
</reference>
<evidence type="ECO:0000313" key="11">
    <source>
        <dbReference type="Proteomes" id="UP001196870"/>
    </source>
</evidence>
<feature type="transmembrane region" description="Helical" evidence="9">
    <location>
        <begin position="197"/>
        <end position="217"/>
    </location>
</feature>
<dbReference type="PANTHER" id="PTHR30161:SF2">
    <property type="entry name" value="INVASION PROTEIN INVA"/>
    <property type="match status" value="1"/>
</dbReference>
<dbReference type="Proteomes" id="UP001196870">
    <property type="component" value="Unassembled WGS sequence"/>
</dbReference>
<evidence type="ECO:0000256" key="7">
    <source>
        <dbReference type="ARBA" id="ARBA00022989"/>
    </source>
</evidence>
<keyword evidence="6 9" id="KW-0812">Transmembrane</keyword>